<dbReference type="InParanoid" id="A0A0C3DU80"/>
<accession>A0A0C3DU80</accession>
<protein>
    <submittedName>
        <fullName evidence="1">Uncharacterized protein</fullName>
    </submittedName>
</protein>
<gene>
    <name evidence="1" type="ORF">SCLCIDRAFT_1217640</name>
</gene>
<sequence length="78" mass="8985">MPRVPLATVLPHAPAICNDRWHEMLFWSANGCPETLGENTASRTGRPNYNDANWFTLAYLVSIHFFLPIIHKEYENPM</sequence>
<evidence type="ECO:0000313" key="2">
    <source>
        <dbReference type="Proteomes" id="UP000053989"/>
    </source>
</evidence>
<proteinExistence type="predicted"/>
<dbReference type="Proteomes" id="UP000053989">
    <property type="component" value="Unassembled WGS sequence"/>
</dbReference>
<keyword evidence="2" id="KW-1185">Reference proteome</keyword>
<name>A0A0C3DU80_9AGAM</name>
<organism evidence="1 2">
    <name type="scientific">Scleroderma citrinum Foug A</name>
    <dbReference type="NCBI Taxonomy" id="1036808"/>
    <lineage>
        <taxon>Eukaryota</taxon>
        <taxon>Fungi</taxon>
        <taxon>Dikarya</taxon>
        <taxon>Basidiomycota</taxon>
        <taxon>Agaricomycotina</taxon>
        <taxon>Agaricomycetes</taxon>
        <taxon>Agaricomycetidae</taxon>
        <taxon>Boletales</taxon>
        <taxon>Sclerodermatineae</taxon>
        <taxon>Sclerodermataceae</taxon>
        <taxon>Scleroderma</taxon>
    </lineage>
</organism>
<reference evidence="1 2" key="1">
    <citation type="submission" date="2014-04" db="EMBL/GenBank/DDBJ databases">
        <authorList>
            <consortium name="DOE Joint Genome Institute"/>
            <person name="Kuo A."/>
            <person name="Kohler A."/>
            <person name="Nagy L.G."/>
            <person name="Floudas D."/>
            <person name="Copeland A."/>
            <person name="Barry K.W."/>
            <person name="Cichocki N."/>
            <person name="Veneault-Fourrey C."/>
            <person name="LaButti K."/>
            <person name="Lindquist E.A."/>
            <person name="Lipzen A."/>
            <person name="Lundell T."/>
            <person name="Morin E."/>
            <person name="Murat C."/>
            <person name="Sun H."/>
            <person name="Tunlid A."/>
            <person name="Henrissat B."/>
            <person name="Grigoriev I.V."/>
            <person name="Hibbett D.S."/>
            <person name="Martin F."/>
            <person name="Nordberg H.P."/>
            <person name="Cantor M.N."/>
            <person name="Hua S.X."/>
        </authorList>
    </citation>
    <scope>NUCLEOTIDE SEQUENCE [LARGE SCALE GENOMIC DNA]</scope>
    <source>
        <strain evidence="1 2">Foug A</strain>
    </source>
</reference>
<dbReference type="AlphaFoldDB" id="A0A0C3DU80"/>
<dbReference type="EMBL" id="KN822072">
    <property type="protein sequence ID" value="KIM59516.1"/>
    <property type="molecule type" value="Genomic_DNA"/>
</dbReference>
<reference evidence="2" key="2">
    <citation type="submission" date="2015-01" db="EMBL/GenBank/DDBJ databases">
        <title>Evolutionary Origins and Diversification of the Mycorrhizal Mutualists.</title>
        <authorList>
            <consortium name="DOE Joint Genome Institute"/>
            <consortium name="Mycorrhizal Genomics Consortium"/>
            <person name="Kohler A."/>
            <person name="Kuo A."/>
            <person name="Nagy L.G."/>
            <person name="Floudas D."/>
            <person name="Copeland A."/>
            <person name="Barry K.W."/>
            <person name="Cichocki N."/>
            <person name="Veneault-Fourrey C."/>
            <person name="LaButti K."/>
            <person name="Lindquist E.A."/>
            <person name="Lipzen A."/>
            <person name="Lundell T."/>
            <person name="Morin E."/>
            <person name="Murat C."/>
            <person name="Riley R."/>
            <person name="Ohm R."/>
            <person name="Sun H."/>
            <person name="Tunlid A."/>
            <person name="Henrissat B."/>
            <person name="Grigoriev I.V."/>
            <person name="Hibbett D.S."/>
            <person name="Martin F."/>
        </authorList>
    </citation>
    <scope>NUCLEOTIDE SEQUENCE [LARGE SCALE GENOMIC DNA]</scope>
    <source>
        <strain evidence="2">Foug A</strain>
    </source>
</reference>
<evidence type="ECO:0000313" key="1">
    <source>
        <dbReference type="EMBL" id="KIM59516.1"/>
    </source>
</evidence>
<dbReference type="HOGENOM" id="CLU_2623453_0_0_1"/>